<name>A0A2P6QGZ4_ROSCH</name>
<evidence type="ECO:0000313" key="1">
    <source>
        <dbReference type="EMBL" id="PRQ33451.1"/>
    </source>
</evidence>
<keyword evidence="1" id="KW-0687">Ribonucleoprotein</keyword>
<dbReference type="AlphaFoldDB" id="A0A2P6QGZ4"/>
<keyword evidence="2" id="KW-1185">Reference proteome</keyword>
<dbReference type="GO" id="GO:0005840">
    <property type="term" value="C:ribosome"/>
    <property type="evidence" value="ECO:0007669"/>
    <property type="project" value="UniProtKB-KW"/>
</dbReference>
<dbReference type="Gramene" id="PRQ33451">
    <property type="protein sequence ID" value="PRQ33451"/>
    <property type="gene ID" value="RchiOBHm_Chr5g0057761"/>
</dbReference>
<organism evidence="1 2">
    <name type="scientific">Rosa chinensis</name>
    <name type="common">China rose</name>
    <dbReference type="NCBI Taxonomy" id="74649"/>
    <lineage>
        <taxon>Eukaryota</taxon>
        <taxon>Viridiplantae</taxon>
        <taxon>Streptophyta</taxon>
        <taxon>Embryophyta</taxon>
        <taxon>Tracheophyta</taxon>
        <taxon>Spermatophyta</taxon>
        <taxon>Magnoliopsida</taxon>
        <taxon>eudicotyledons</taxon>
        <taxon>Gunneridae</taxon>
        <taxon>Pentapetalae</taxon>
        <taxon>rosids</taxon>
        <taxon>fabids</taxon>
        <taxon>Rosales</taxon>
        <taxon>Rosaceae</taxon>
        <taxon>Rosoideae</taxon>
        <taxon>Rosoideae incertae sedis</taxon>
        <taxon>Rosa</taxon>
    </lineage>
</organism>
<comment type="caution">
    <text evidence="1">The sequence shown here is derived from an EMBL/GenBank/DDBJ whole genome shotgun (WGS) entry which is preliminary data.</text>
</comment>
<protein>
    <submittedName>
        <fullName evidence="1">Putative ribosomal protein L27e</fullName>
    </submittedName>
</protein>
<sequence>MTDEADNGVDGGNTIDRVKVGSRRVRADWWTGSNKAVLLLQGQFAERKAVIVTAFDEGTRDQPYRHYLVAGVSKYPSKVI</sequence>
<dbReference type="EMBL" id="PDCK01000043">
    <property type="protein sequence ID" value="PRQ33451.1"/>
    <property type="molecule type" value="Genomic_DNA"/>
</dbReference>
<dbReference type="STRING" id="74649.A0A2P6QGZ4"/>
<dbReference type="GO" id="GO:0006412">
    <property type="term" value="P:translation"/>
    <property type="evidence" value="ECO:0007669"/>
    <property type="project" value="InterPro"/>
</dbReference>
<evidence type="ECO:0000313" key="2">
    <source>
        <dbReference type="Proteomes" id="UP000238479"/>
    </source>
</evidence>
<gene>
    <name evidence="1" type="ORF">RchiOBHm_Chr5g0057761</name>
</gene>
<dbReference type="GO" id="GO:0003735">
    <property type="term" value="F:structural constituent of ribosome"/>
    <property type="evidence" value="ECO:0007669"/>
    <property type="project" value="InterPro"/>
</dbReference>
<dbReference type="Proteomes" id="UP000238479">
    <property type="component" value="Chromosome 5"/>
</dbReference>
<dbReference type="InterPro" id="IPR038655">
    <property type="entry name" value="Ribosomal_eL27_sf"/>
</dbReference>
<proteinExistence type="predicted"/>
<reference evidence="1 2" key="1">
    <citation type="journal article" date="2018" name="Nat. Genet.">
        <title>The Rosa genome provides new insights in the design of modern roses.</title>
        <authorList>
            <person name="Bendahmane M."/>
        </authorList>
    </citation>
    <scope>NUCLEOTIDE SEQUENCE [LARGE SCALE GENOMIC DNA]</scope>
    <source>
        <strain evidence="2">cv. Old Blush</strain>
    </source>
</reference>
<accession>A0A2P6QGZ4</accession>
<dbReference type="PANTHER" id="PTHR10497">
    <property type="entry name" value="60S RIBOSOMAL PROTEIN L27"/>
    <property type="match status" value="1"/>
</dbReference>
<dbReference type="InterPro" id="IPR001141">
    <property type="entry name" value="Ribosomal_eL27"/>
</dbReference>
<keyword evidence="1" id="KW-0689">Ribosomal protein</keyword>
<dbReference type="Gene3D" id="2.30.30.770">
    <property type="match status" value="1"/>
</dbReference>